<dbReference type="InterPro" id="IPR013096">
    <property type="entry name" value="Cupin_2"/>
</dbReference>
<evidence type="ECO:0000313" key="3">
    <source>
        <dbReference type="Proteomes" id="UP000321746"/>
    </source>
</evidence>
<evidence type="ECO:0000259" key="1">
    <source>
        <dbReference type="Pfam" id="PF07883"/>
    </source>
</evidence>
<accession>A0A511XN43</accession>
<comment type="caution">
    <text evidence="2">The sequence shown here is derived from an EMBL/GenBank/DDBJ whole genome shotgun (WGS) entry which is preliminary data.</text>
</comment>
<dbReference type="CDD" id="cd02219">
    <property type="entry name" value="cupin_YjlB-like"/>
    <property type="match status" value="1"/>
</dbReference>
<dbReference type="InterPro" id="IPR047121">
    <property type="entry name" value="YjiB-like"/>
</dbReference>
<feature type="domain" description="Cupin type-2" evidence="1">
    <location>
        <begin position="106"/>
        <end position="154"/>
    </location>
</feature>
<proteinExistence type="predicted"/>
<dbReference type="RefSeq" id="WP_242012064.1">
    <property type="nucleotide sequence ID" value="NZ_BJYG01000040.1"/>
</dbReference>
<gene>
    <name evidence="2" type="ORF">AOE01nite_25920</name>
</gene>
<reference evidence="2 3" key="1">
    <citation type="submission" date="2019-07" db="EMBL/GenBank/DDBJ databases">
        <title>Whole genome shotgun sequence of Acetobacter oeni NBRC 105207.</title>
        <authorList>
            <person name="Hosoyama A."/>
            <person name="Uohara A."/>
            <person name="Ohji S."/>
            <person name="Ichikawa N."/>
        </authorList>
    </citation>
    <scope>NUCLEOTIDE SEQUENCE [LARGE SCALE GENOMIC DNA]</scope>
    <source>
        <strain evidence="2 3">NBRC 105207</strain>
    </source>
</reference>
<dbReference type="InterPro" id="IPR014710">
    <property type="entry name" value="RmlC-like_jellyroll"/>
</dbReference>
<sequence>MSTHQNPVSALLRTDISRRIAFAFLTAPGLLFSGGKIMASSTSAAVTPNAFRLQPHDWVPNNPNLPVLHYRGVIDPDVADPAVAFEEMLTRNGWTPLWRWGVYTFHHFHSTAHEVLGVARGSATLTIGGPGGKEMKVEAGDLIVLPAGTGHKNEGSSEDFLVVGAYPPDQDFDLQRQAISADTIAQMDRLAFPHSDPVSGANGPLTALWRYS</sequence>
<dbReference type="InterPro" id="IPR011051">
    <property type="entry name" value="RmlC_Cupin_sf"/>
</dbReference>
<dbReference type="PANTHER" id="PTHR36448">
    <property type="entry name" value="BLR7373 PROTEIN"/>
    <property type="match status" value="1"/>
</dbReference>
<dbReference type="EMBL" id="BJYG01000040">
    <property type="protein sequence ID" value="GEN64368.1"/>
    <property type="molecule type" value="Genomic_DNA"/>
</dbReference>
<dbReference type="Gene3D" id="2.60.120.10">
    <property type="entry name" value="Jelly Rolls"/>
    <property type="match status" value="1"/>
</dbReference>
<evidence type="ECO:0000313" key="2">
    <source>
        <dbReference type="EMBL" id="GEN64368.1"/>
    </source>
</evidence>
<dbReference type="PANTHER" id="PTHR36448:SF2">
    <property type="entry name" value="CUPIN TYPE-1 DOMAIN-CONTAINING PROTEIN"/>
    <property type="match status" value="1"/>
</dbReference>
<organism evidence="2 3">
    <name type="scientific">Acetobacter oeni</name>
    <dbReference type="NCBI Taxonomy" id="304077"/>
    <lineage>
        <taxon>Bacteria</taxon>
        <taxon>Pseudomonadati</taxon>
        <taxon>Pseudomonadota</taxon>
        <taxon>Alphaproteobacteria</taxon>
        <taxon>Acetobacterales</taxon>
        <taxon>Acetobacteraceae</taxon>
        <taxon>Acetobacter</taxon>
    </lineage>
</organism>
<keyword evidence="3" id="KW-1185">Reference proteome</keyword>
<name>A0A511XN43_9PROT</name>
<protein>
    <recommendedName>
        <fullName evidence="1">Cupin type-2 domain-containing protein</fullName>
    </recommendedName>
</protein>
<dbReference type="Pfam" id="PF07883">
    <property type="entry name" value="Cupin_2"/>
    <property type="match status" value="1"/>
</dbReference>
<dbReference type="AlphaFoldDB" id="A0A511XN43"/>
<dbReference type="Proteomes" id="UP000321746">
    <property type="component" value="Unassembled WGS sequence"/>
</dbReference>
<dbReference type="SUPFAM" id="SSF51182">
    <property type="entry name" value="RmlC-like cupins"/>
    <property type="match status" value="1"/>
</dbReference>